<sequence length="270" mass="30471">MESDNHKQAFAYVFNTPKEDHRVAKVLSGMPPKQASILPSLDLFDRTRQEHIYKVRNKLLSSSYAMGNPAFNVGTAAANIFTTVTIYHYPSMVKVNLTGPAISASCHLGRPCQIFSHGHSIGHSKQSHSKQNKAALDHRRALIEKLLGINCHLEARLSSIEDMHNKTLQGTSKTEMINTRRSQPKLRKAYHTTRQGINRQEQEIRLKEVMKFFLPIVYALDKKADNCKDHVKQVGMKPQLISKLTFARTTSLHLEAVGLSIQLLLITKTH</sequence>
<organism evidence="1 2">
    <name type="scientific">Phytophthora megakarya</name>
    <dbReference type="NCBI Taxonomy" id="4795"/>
    <lineage>
        <taxon>Eukaryota</taxon>
        <taxon>Sar</taxon>
        <taxon>Stramenopiles</taxon>
        <taxon>Oomycota</taxon>
        <taxon>Peronosporomycetes</taxon>
        <taxon>Peronosporales</taxon>
        <taxon>Peronosporaceae</taxon>
        <taxon>Phytophthora</taxon>
    </lineage>
</organism>
<proteinExistence type="predicted"/>
<dbReference type="STRING" id="4795.A0A225V630"/>
<dbReference type="Proteomes" id="UP000198211">
    <property type="component" value="Unassembled WGS sequence"/>
</dbReference>
<gene>
    <name evidence="1" type="ORF">PHMEG_00027312</name>
</gene>
<accession>A0A225V630</accession>
<protein>
    <submittedName>
        <fullName evidence="1">Uncharacterized protein</fullName>
    </submittedName>
</protein>
<reference evidence="2" key="1">
    <citation type="submission" date="2017-03" db="EMBL/GenBank/DDBJ databases">
        <title>Phytopthora megakarya and P. palmivora, two closely related causual agents of cacao black pod achieved similar genome size and gene model numbers by different mechanisms.</title>
        <authorList>
            <person name="Ali S."/>
            <person name="Shao J."/>
            <person name="Larry D.J."/>
            <person name="Kronmiller B."/>
            <person name="Shen D."/>
            <person name="Strem M.D."/>
            <person name="Melnick R.L."/>
            <person name="Guiltinan M.J."/>
            <person name="Tyler B.M."/>
            <person name="Meinhardt L.W."/>
            <person name="Bailey B.A."/>
        </authorList>
    </citation>
    <scope>NUCLEOTIDE SEQUENCE [LARGE SCALE GENOMIC DNA]</scope>
    <source>
        <strain evidence="2">zdho120</strain>
    </source>
</reference>
<evidence type="ECO:0000313" key="2">
    <source>
        <dbReference type="Proteomes" id="UP000198211"/>
    </source>
</evidence>
<name>A0A225V630_9STRA</name>
<keyword evidence="2" id="KW-1185">Reference proteome</keyword>
<dbReference type="EMBL" id="NBNE01006936">
    <property type="protein sequence ID" value="OWZ01326.1"/>
    <property type="molecule type" value="Genomic_DNA"/>
</dbReference>
<dbReference type="AlphaFoldDB" id="A0A225V630"/>
<evidence type="ECO:0000313" key="1">
    <source>
        <dbReference type="EMBL" id="OWZ01326.1"/>
    </source>
</evidence>
<comment type="caution">
    <text evidence="1">The sequence shown here is derived from an EMBL/GenBank/DDBJ whole genome shotgun (WGS) entry which is preliminary data.</text>
</comment>